<proteinExistence type="predicted"/>
<dbReference type="AlphaFoldDB" id="A0AAN7M115"/>
<evidence type="ECO:0000313" key="3">
    <source>
        <dbReference type="Proteomes" id="UP001346149"/>
    </source>
</evidence>
<dbReference type="PROSITE" id="PS50006">
    <property type="entry name" value="FHA_DOMAIN"/>
    <property type="match status" value="1"/>
</dbReference>
<evidence type="ECO:0000259" key="1">
    <source>
        <dbReference type="PROSITE" id="PS50006"/>
    </source>
</evidence>
<dbReference type="InterPro" id="IPR008984">
    <property type="entry name" value="SMAD_FHA_dom_sf"/>
</dbReference>
<dbReference type="SMART" id="SM00240">
    <property type="entry name" value="FHA"/>
    <property type="match status" value="1"/>
</dbReference>
<dbReference type="PANTHER" id="PTHR13233:SF0">
    <property type="entry name" value="MICROSPHERULE PROTEIN 1"/>
    <property type="match status" value="1"/>
</dbReference>
<dbReference type="InterPro" id="IPR037912">
    <property type="entry name" value="MCRS1"/>
</dbReference>
<dbReference type="Pfam" id="PF00498">
    <property type="entry name" value="FHA"/>
    <property type="match status" value="1"/>
</dbReference>
<dbReference type="GO" id="GO:0031011">
    <property type="term" value="C:Ino80 complex"/>
    <property type="evidence" value="ECO:0007669"/>
    <property type="project" value="InterPro"/>
</dbReference>
<keyword evidence="3" id="KW-1185">Reference proteome</keyword>
<dbReference type="Gene3D" id="2.60.200.20">
    <property type="match status" value="1"/>
</dbReference>
<dbReference type="SUPFAM" id="SSF49879">
    <property type="entry name" value="SMAD/FHA domain"/>
    <property type="match status" value="1"/>
</dbReference>
<comment type="caution">
    <text evidence="2">The sequence shown here is derived from an EMBL/GenBank/DDBJ whole genome shotgun (WGS) entry which is preliminary data.</text>
</comment>
<dbReference type="GO" id="GO:0045944">
    <property type="term" value="P:positive regulation of transcription by RNA polymerase II"/>
    <property type="evidence" value="ECO:0007669"/>
    <property type="project" value="TreeGrafter"/>
</dbReference>
<dbReference type="CDD" id="cd22687">
    <property type="entry name" value="FHA_MCRS1"/>
    <property type="match status" value="1"/>
</dbReference>
<dbReference type="PANTHER" id="PTHR13233">
    <property type="entry name" value="MICROSPHERULE PROTEIN 1"/>
    <property type="match status" value="1"/>
</dbReference>
<dbReference type="Pfam" id="PF13325">
    <property type="entry name" value="MCRS_N"/>
    <property type="match status" value="1"/>
</dbReference>
<sequence length="805" mass="89047">MGALAPAAPWIPEDDLLLKNSVEAGASLESLAKGAVQFSRRYSIRELQERWYSLLYDPVISAEASAHMIEFEGFAPTFPSKFNKLGNSKESKIFSGKRKSQSVRNCYYSLRKRICNEPLNTENFSYLVGPSNGSYLRTTGDNLTEDYMICSPDIGHLELQESDRDMKDSNIPNILMDGVINTTNASGKDVAFPADHDDLSKDMPGTLGGEACHPGLFDTNSLEMEPFPAFAPTNQNGENFFHESQQNHAFNSPILDCGVSFHGLGCSPPLADMPIWKAVEGISTPDDISLREKHLSIEEAFSIDDVESKNADQPVVSTEGYLEELSKSLLNFTNEEELLFMDADAKDVFEKSYYDGLSSLILNSPVDANQEACTSDFSEAVAVAVTSNANAVLDEVCRSECCVVSSMPGSSMQSSLMCDEFMFCTLNTEDPDIPCNDDVTFTKTFAHSSAFSKVKSRFQESCNSIPSSSLREMPANQRVLQKGASWSLGHYHGLPQPIGSQVSGKNTYNPTAGSAHGFNCEVSKGNIGANLIDRGDSSTVWMDNFPTLAMREETLERIQHVTSNPTDSSLDRNLADSDTFQNQQIDGPMKVQNPLDSELDLVDLACLESGMVHSSSAPKHIESDEDLPSFSDIEAMVLDMDLDPDDQDFCSNEEVARYDNAMARRTILRLEQGARSYMQRAMAYHGAFAILYGQKSKHYIRKQEVLLGRGTGDVKVDIDLGKEGRFNKISRRQAIIELKENGSFMLKNLGNKFPILVNNRPVAPGLDLRLMPNCLIEIRGMPFIFDISPSCVQQFLERTTTKQQH</sequence>
<organism evidence="2 3">
    <name type="scientific">Trapa natans</name>
    <name type="common">Water chestnut</name>
    <dbReference type="NCBI Taxonomy" id="22666"/>
    <lineage>
        <taxon>Eukaryota</taxon>
        <taxon>Viridiplantae</taxon>
        <taxon>Streptophyta</taxon>
        <taxon>Embryophyta</taxon>
        <taxon>Tracheophyta</taxon>
        <taxon>Spermatophyta</taxon>
        <taxon>Magnoliopsida</taxon>
        <taxon>eudicotyledons</taxon>
        <taxon>Gunneridae</taxon>
        <taxon>Pentapetalae</taxon>
        <taxon>rosids</taxon>
        <taxon>malvids</taxon>
        <taxon>Myrtales</taxon>
        <taxon>Lythraceae</taxon>
        <taxon>Trapa</taxon>
    </lineage>
</organism>
<protein>
    <recommendedName>
        <fullName evidence="1">FHA domain-containing protein</fullName>
    </recommendedName>
</protein>
<dbReference type="InterPro" id="IPR025999">
    <property type="entry name" value="MCRS_N"/>
</dbReference>
<accession>A0AAN7M115</accession>
<gene>
    <name evidence="2" type="ORF">SAY86_028700</name>
</gene>
<feature type="domain" description="FHA" evidence="1">
    <location>
        <begin position="705"/>
        <end position="762"/>
    </location>
</feature>
<dbReference type="GO" id="GO:0071339">
    <property type="term" value="C:MLL1 complex"/>
    <property type="evidence" value="ECO:0007669"/>
    <property type="project" value="InterPro"/>
</dbReference>
<dbReference type="GO" id="GO:0044545">
    <property type="term" value="C:NSL complex"/>
    <property type="evidence" value="ECO:0007669"/>
    <property type="project" value="TreeGrafter"/>
</dbReference>
<name>A0AAN7M115_TRANT</name>
<evidence type="ECO:0000313" key="2">
    <source>
        <dbReference type="EMBL" id="KAK4796374.1"/>
    </source>
</evidence>
<reference evidence="2 3" key="1">
    <citation type="journal article" date="2023" name="Hortic Res">
        <title>Pangenome of water caltrop reveals structural variations and asymmetric subgenome divergence after allopolyploidization.</title>
        <authorList>
            <person name="Zhang X."/>
            <person name="Chen Y."/>
            <person name="Wang L."/>
            <person name="Yuan Y."/>
            <person name="Fang M."/>
            <person name="Shi L."/>
            <person name="Lu R."/>
            <person name="Comes H.P."/>
            <person name="Ma Y."/>
            <person name="Chen Y."/>
            <person name="Huang G."/>
            <person name="Zhou Y."/>
            <person name="Zheng Z."/>
            <person name="Qiu Y."/>
        </authorList>
    </citation>
    <scope>NUCLEOTIDE SEQUENCE [LARGE SCALE GENOMIC DNA]</scope>
    <source>
        <strain evidence="2">F231</strain>
    </source>
</reference>
<dbReference type="GO" id="GO:0002151">
    <property type="term" value="F:G-quadruplex RNA binding"/>
    <property type="evidence" value="ECO:0007669"/>
    <property type="project" value="InterPro"/>
</dbReference>
<dbReference type="Proteomes" id="UP001346149">
    <property type="component" value="Unassembled WGS sequence"/>
</dbReference>
<dbReference type="InterPro" id="IPR000253">
    <property type="entry name" value="FHA_dom"/>
</dbReference>
<dbReference type="EMBL" id="JAXQNO010000006">
    <property type="protein sequence ID" value="KAK4796374.1"/>
    <property type="molecule type" value="Genomic_DNA"/>
</dbReference>